<dbReference type="InterPro" id="IPR020806">
    <property type="entry name" value="PKS_PP-bd"/>
</dbReference>
<dbReference type="CDD" id="cd19531">
    <property type="entry name" value="LCL_NRPS-like"/>
    <property type="match status" value="4"/>
</dbReference>
<feature type="domain" description="Carrier" evidence="5">
    <location>
        <begin position="1023"/>
        <end position="1098"/>
    </location>
</feature>
<dbReference type="InterPro" id="IPR001031">
    <property type="entry name" value="Thioesterase"/>
</dbReference>
<dbReference type="Pfam" id="PF00668">
    <property type="entry name" value="Condensation"/>
    <property type="match status" value="4"/>
</dbReference>
<dbReference type="InterPro" id="IPR036736">
    <property type="entry name" value="ACP-like_sf"/>
</dbReference>
<dbReference type="GO" id="GO:0005829">
    <property type="term" value="C:cytosol"/>
    <property type="evidence" value="ECO:0007669"/>
    <property type="project" value="TreeGrafter"/>
</dbReference>
<dbReference type="Gene3D" id="2.30.38.10">
    <property type="entry name" value="Luciferase, Domain 3"/>
    <property type="match status" value="4"/>
</dbReference>
<comment type="cofactor">
    <cofactor evidence="1">
        <name>pantetheine 4'-phosphate</name>
        <dbReference type="ChEBI" id="CHEBI:47942"/>
    </cofactor>
</comment>
<dbReference type="FunFam" id="1.10.1200.10:FF:000016">
    <property type="entry name" value="Non-ribosomal peptide synthase"/>
    <property type="match status" value="3"/>
</dbReference>
<dbReference type="PATRIC" id="fig|84531.8.peg.2144"/>
<sequence>MNKQDPALEELKQAILRNRLKKRIEQRGDDLAATTIPLADRSAPLPLSWAQQRLWFLDRLDPAASAAYHMPVALRLSGRLDRDALKATLDRLIARHENLRTRFVEVDGVPTQVVAPGEQGFALDEQDLSAVAPEARETAIAELGAIEARAPFDLAAGPLIRGRLLRLADEEHVLLLTQHHIVSDGWSIGVLVREVSALYSAFSQGQADPLPPLPIQYADYAVWQRQWLQGDALQGQIDFWRGHLGGAPALLELPSDRPRPPVQRYAGGRVDLRLTPQLTASLHALSQRHGTTMFMVLLAAWATLLSRLSGQDEVVIGSPVANRRRSEVEPLIGFFVNTIAVRIDFSGKPGVAALLAQVKAATLGAYAHQDVPFEQVVEALQPARSLSYGPVFQTMLAFNNTPGNSELSLPGLSLEMLGTSRYTAHFDLELGLREIDGAVEGNIGYASDLFDHSTIERYAGYFVSVLEGLAAEGAEPIARLPLMAAAERERVLEGFNDSAVEFAPPRVLHQLFEQQARHRPDACALVFEEHSLDYAELNRRANRVAHRLIALGVEPDDRVAICAERGPELVIGVLGILKAGAGYVPLDPAYPDERLAYMLGDSAPLALLSQRSLFGEVPALGASGVPLLDLDDAALAVEPEHDPLVAGLTPDHLAYVIYTSGSTGQPKGVAMAQAPLVNLIDWQCRDQAGRAAGEKVLQFSALGFDVAFQELFYTLASGGCLVLLREATRQDPFALVDFIKRHEVQRIFLPFVAFQGLVAAAERNGETLPSLTRVVTAGEQLFVNPAIRSFFARVPGRELHNHYGPTESHVCTAHTLSGDPMAWPATPPIGAPIANARIYLLDGERQPVPPGINGEIYIGGACLARGYLGRPELSAERFLADPFVADADARMYKTGDLGRWLPDGTVDYLGRNDFQVKIRGFRVELGEIEARLCACAGVREAVVTARDDQAGGKRLVAYLLAEQGADVSAATLRAALARDLAEYMLPSAFVSLDAWPMSPNGKLDRRALPAPDQSALAVREYEPPQGELEQTVARVWCELLGLERAGRQDQFFELGGHSLLAVQLVTRLREALGVELALREVFAHPSLAAMSAALAGAGRADDSAIAVADRNGPLPLSWAQQRLWFLDQLDRAASAAYHMPAALRLSGRLDRSALKRTLDGIVARHENLRTRFVDAGGTPVQLIAPAEVGFVLIEHDLTDVAAEARDAAVAALAAQEAQAPFDLAVGPLIRGRLLRLADDEHVLLVTQHHIVSDGWSLGVLVREVSALYTAFHDGRADPLPPLPIQYVDYAVWQRQWLQGETLQAQLDFWREHLRGAPALLELPADRPRPPLQSYAGDRVALSLSPELTASLRALSQRHGTTLFMTLLAAWSVLLSRLSGQDQVVVGSPVANRQRAEVEPLIGFFVNTLALRIDLSAAPSVAALLAQIKASTLDAYAHQDVPFEQVVEAVQPARTLSYSPLFQSMLAFNNTPDGGALELPGLTLEAVGGTRHTAHFDIELAVTDAGATLEGNLAFATDLFERATIERYAGHFVRLLESMVGDDARTVDALPLLSAGEREQVLHGFNATDAEYPHDRCIYSVFEQRAAERPTATAARFQGRSLSYAELDRSANRLAHRLIALGVEPDDRVAICAERGLELLVGLLAILKAGAGYVPLDPQHPDERLAFMLADCAPRALLAPQALRDALPALAEAETAFVAMDGIADAASPSSVDLAPEVAGLGSRHLAYVIYTSGSTGLPKGVMVEHRNVLRLVINNECAQFGADDVIAQCANPAFDASTWELWGALLNGARLEIIAAEDVLEPARFGAALIDGGVTALWLTVGLFNEYVDALAPAFAGLNHLLIGGDALDPRSVARALGRAQRPRRLVNGYGPTETTTFATNFEIAAVAEGARSIPIGKPIANTRVYLLDARGEPVPVGVAGELYIGGPGVARGYLNRDELSAERFVADPFGAAAGARLYRTGDLGRWQADGTIEFLGRNDFQVKIRGFRIELGEIEARLADCAGVREAVVLAREDQPGDKRLVAYVIAEDGVEVSAAALREALTKNLADYMLPSAFVSLAAWPLTANGKLDRKALPAPDASAVAAREYEAPQGEAETAVAAVWSELLGLERVGRHDHFFELGGHSLLAVQLTTRLRESLGAALALREVFARPTLAAMAAALSGAERADEAAIPRADRTAALPLSWAQQRLWFLDRLDPAAGAAYHMPTALRLSGRLDRDALKATLDRIVARHENLRTYFVEVDGIASQSIAPADRGFDLVETDLRELDAEARERAVAELGAEEARAPFDLAAGPLIRGRLLRLADAEHVLLLTQHHIVSDGWSLGVLVKEVSALYAAFSQGQDDPLPPLPIQYADYAQWQRQWLQGETLRQQIGFWREHLRGAPALLELPSDRPRPPLPSYSGDRVGLSLSPQLTAGLRELSQRHGATLFMTLLAAWSSLLSRLSGQGEIVVGSPVANRQRAEIEPLIGFFVNTLALRIEVDGQASVADLLGCVRATMLDAYAHQDVPFEQVVEAVQPARSLSYSPLFQTMFAFNNTPGGGALQLPGLELESIGRPLHTAHFDLELALADSGDSLQGNLSFASDLFERETIERYAGYFVRLLEAMVADAQCPVSRLPLLPAAERELVLEDFNDTAFDYPRERLLHQPFEAQVQATPDATAVVCGDERLSYAELNRRANRIAHRLLALGVRADDRVAICLERGPALVAGVLGILKAGAAYVPLDPNYPPDRLAYMLADSAPMALLSQQSLTGLLGEVGVPVVLADDAGLADQPEHDPKVDGLTARHLAYVIYTSGSTGQPKGVAIEHANAANFIAWANANFSTDQLSNTLFSTSINFDLAVYELFAPLSIGAQITVVRDVLATDSNSPLSLINTVPSGINALLQSGGVPATTRTVNLAGEPLKRALVEQIFAQTEVAMVANLYGPTETTTYSTWVAMDRTEGFASHIGKPVANTRIYIVDAHLEPVPVGVVGELYIGGEGVARGYLHRPELTAERFVNDPFVADSEARMYKTGDLGRWRADGTIEYLGRNDFQVKIRGFRIELGEIETKLAACEGVREAVVVAREGEGGDKRLIAYVVPEEGVELSAARLREQLSRSLAEFMLPSAFVSLAALPLTPNGKLDRKALPAPGDDAVIRREFEAPQGETESALAAIWCELLGLERVGRHDQFFELGGHSLLALQLVTRLRTALGVEFALREVFAQPSLDGMARALDRIDRAAESLTPIVPADRSGPLPLSWAQQRLWFLDQLDPAAGAAYHMPAALRLSGALDRGALKAALDRVVARHENLRTCFAEVDGQPVQLIAAADSGFVLVEHDLRDLDETAREHASASLSLQEARASFDLARGPLIRGRLLRLRDDEHVLLVTQHHIVSDGWSIGVLVREVAALYAAFHEGRTDPLPPLPIQYADYALWQRQWLQGEALGEQVEFWRGQLRGAPALLELPSDRPRPPVQNYAGDRVELRLSAQASAALRALSQRHGTTVFMTLLAGWASLLSRLSGQDEVVIGSPIANRQRTEIEPLIGFFVNTLALRIGVDGQASVAELLAQVKATMLDAYAHQELPFEQVVEAVQPARSLSYGPLFQTMFAFNNTPGGGALNLPRLALESIDSPSTTTQFDLSLALADGTDGIAGSLAYATALFDRATAERYAACLVSLLEAMAADERCAIAALPLLAAPQREQVLRSFNDSETKFVLPASIHRGFELQAQRTPEAEALVCGGRSLSYAELNRRANRIAHRLIALGVRADDRVAIRVERELETIVGVLGILKAGAGYVPLDPAYPRERLDYMLADSAPVALLATSAASQLATTLPVIALDDATLAGLPEHDPELPGIGPQQLAYAIYTSGSTGRPKGVMVEHRNVLNLWAALEREAFVHCAADARVALNAGLSFDASLQALTQLLSGRSVVLVPAEVRADAEAMLDFLVRERIQAFDCTPAQFELLIERGLLCRDDTDLRMVLIGGEALSARAWDAAAASSLHCFNVYGPTECTVDATLAPIGVGVAPHIGTPIANTRVYILDGERQPVPVGVTGELFIGGAGVARGYLHRAELTDERFLADPFADTAGARMYSTGDLGRWREDGRIEYLGRNDFQVKIRGHRIELGEIEARLGECEGVREAVVVAREDQAGDQRLVAYLLARGDAAPAAAALREQLARSLAEHMLPAAFVVLPAWPLTANGKLDRAALPAPDGAARVQHTYAAPQGATEEAIAAVWSRLLGVERVGRHDRFFELGGHSLLAIRVVHELRARLGVAVPLSATFSAPTLAALAAAIDQQDARPVSLCVPLQAAATGRPMFCVHPVGGQVSFYTALAARLASLGPVYGLQSPEAAGLPQRPASLQAMAQAQVEAIRSLQPRGPYRLLGWSSGGILAATIAQQLIAAGERVEYLGLLDTHLPIAGLDKDPMRAAEVALRAELQGRGLAWPVSVEFDGLAIEVLSAQRFEQVEPLLQRLGWRDADAAAFAHLQAQWPVTRAHLQLLSGYTASRVDAPVQAFRADGSTRVAEGIEAISGGFEAVAVDAGHYAMLAEPHAQRIAAAIAEFLAPPSSTRTSRIGADAERALAETLT</sequence>
<dbReference type="FunFam" id="3.40.50.12780:FF:000012">
    <property type="entry name" value="Non-ribosomal peptide synthetase"/>
    <property type="match status" value="4"/>
</dbReference>
<dbReference type="CDD" id="cd05930">
    <property type="entry name" value="A_NRPS"/>
    <property type="match status" value="1"/>
</dbReference>
<dbReference type="SMART" id="SM00823">
    <property type="entry name" value="PKS_PP"/>
    <property type="match status" value="4"/>
</dbReference>
<dbReference type="CDD" id="cd12117">
    <property type="entry name" value="A_NRPS_Srf_like"/>
    <property type="match status" value="1"/>
</dbReference>
<dbReference type="eggNOG" id="COG1020">
    <property type="taxonomic scope" value="Bacteria"/>
</dbReference>
<comment type="similarity">
    <text evidence="2">Belongs to the ATP-dependent AMP-binding enzyme family.</text>
</comment>
<feature type="domain" description="Carrier" evidence="5">
    <location>
        <begin position="4198"/>
        <end position="4273"/>
    </location>
</feature>
<dbReference type="InterPro" id="IPR025110">
    <property type="entry name" value="AMP-bd_C"/>
</dbReference>
<dbReference type="InterPro" id="IPR029058">
    <property type="entry name" value="AB_hydrolase_fold"/>
</dbReference>
<dbReference type="FunFam" id="3.30.559.10:FF:000012">
    <property type="entry name" value="Non-ribosomal peptide synthetase"/>
    <property type="match status" value="4"/>
</dbReference>
<dbReference type="NCBIfam" id="TIGR01733">
    <property type="entry name" value="AA-adenyl-dom"/>
    <property type="match status" value="4"/>
</dbReference>
<dbReference type="Gene3D" id="3.30.559.30">
    <property type="entry name" value="Nonribosomal peptide synthetase, condensation domain"/>
    <property type="match status" value="4"/>
</dbReference>
<dbReference type="GO" id="GO:0043041">
    <property type="term" value="P:amino acid activation for nonribosomal peptide biosynthetic process"/>
    <property type="evidence" value="ECO:0007669"/>
    <property type="project" value="TreeGrafter"/>
</dbReference>
<evidence type="ECO:0000256" key="1">
    <source>
        <dbReference type="ARBA" id="ARBA00001957"/>
    </source>
</evidence>
<dbReference type="InterPro" id="IPR010071">
    <property type="entry name" value="AA_adenyl_dom"/>
</dbReference>
<keyword evidence="7" id="KW-1185">Reference proteome</keyword>
<dbReference type="InterPro" id="IPR020845">
    <property type="entry name" value="AMP-binding_CS"/>
</dbReference>
<dbReference type="InterPro" id="IPR020802">
    <property type="entry name" value="TesA-like"/>
</dbReference>
<gene>
    <name evidence="6" type="primary">dltA</name>
    <name evidence="6" type="ORF">LA76x_2126</name>
</gene>
<dbReference type="STRING" id="84531.LA76x_2126"/>
<dbReference type="SUPFAM" id="SSF47336">
    <property type="entry name" value="ACP-like"/>
    <property type="match status" value="4"/>
</dbReference>
<dbReference type="Gene3D" id="3.30.300.30">
    <property type="match status" value="4"/>
</dbReference>
<dbReference type="FunFam" id="1.10.1200.10:FF:000005">
    <property type="entry name" value="Nonribosomal peptide synthetase 1"/>
    <property type="match status" value="1"/>
</dbReference>
<dbReference type="PROSITE" id="PS00455">
    <property type="entry name" value="AMP_BINDING"/>
    <property type="match status" value="3"/>
</dbReference>
<dbReference type="Gene3D" id="3.40.50.980">
    <property type="match status" value="8"/>
</dbReference>
<dbReference type="GO" id="GO:0031177">
    <property type="term" value="F:phosphopantetheine binding"/>
    <property type="evidence" value="ECO:0007669"/>
    <property type="project" value="InterPro"/>
</dbReference>
<dbReference type="SUPFAM" id="SSF53474">
    <property type="entry name" value="alpha/beta-Hydrolases"/>
    <property type="match status" value="1"/>
</dbReference>
<accession>A0A0S2F9P4</accession>
<dbReference type="Pfam" id="PF00501">
    <property type="entry name" value="AMP-binding"/>
    <property type="match status" value="4"/>
</dbReference>
<dbReference type="Gene3D" id="1.10.1200.10">
    <property type="entry name" value="ACP-like"/>
    <property type="match status" value="4"/>
</dbReference>
<organism evidence="6 7">
    <name type="scientific">Lysobacter antibioticus</name>
    <dbReference type="NCBI Taxonomy" id="84531"/>
    <lineage>
        <taxon>Bacteria</taxon>
        <taxon>Pseudomonadati</taxon>
        <taxon>Pseudomonadota</taxon>
        <taxon>Gammaproteobacteria</taxon>
        <taxon>Lysobacterales</taxon>
        <taxon>Lysobacteraceae</taxon>
        <taxon>Lysobacter</taxon>
    </lineage>
</organism>
<dbReference type="Pfam" id="PF13193">
    <property type="entry name" value="AMP-binding_C"/>
    <property type="match status" value="4"/>
</dbReference>
<dbReference type="NCBIfam" id="NF003417">
    <property type="entry name" value="PRK04813.1"/>
    <property type="match status" value="4"/>
</dbReference>
<feature type="domain" description="Carrier" evidence="5">
    <location>
        <begin position="3140"/>
        <end position="3215"/>
    </location>
</feature>
<dbReference type="SMART" id="SM00824">
    <property type="entry name" value="PKS_TE"/>
    <property type="match status" value="1"/>
</dbReference>
<dbReference type="PANTHER" id="PTHR45527:SF1">
    <property type="entry name" value="FATTY ACID SYNTHASE"/>
    <property type="match status" value="1"/>
</dbReference>
<evidence type="ECO:0000256" key="4">
    <source>
        <dbReference type="ARBA" id="ARBA00022553"/>
    </source>
</evidence>
<dbReference type="Proteomes" id="UP000060787">
    <property type="component" value="Chromosome"/>
</dbReference>
<dbReference type="Gene3D" id="3.30.559.10">
    <property type="entry name" value="Chloramphenicol acetyltransferase-like domain"/>
    <property type="match status" value="4"/>
</dbReference>
<dbReference type="EC" id="6.1.1.13" evidence="6"/>
<evidence type="ECO:0000313" key="7">
    <source>
        <dbReference type="Proteomes" id="UP000060787"/>
    </source>
</evidence>
<proteinExistence type="inferred from homology"/>
<dbReference type="EMBL" id="CP011129">
    <property type="protein sequence ID" value="ALN80265.1"/>
    <property type="molecule type" value="Genomic_DNA"/>
</dbReference>
<dbReference type="SUPFAM" id="SSF52777">
    <property type="entry name" value="CoA-dependent acyltransferases"/>
    <property type="match status" value="8"/>
</dbReference>
<evidence type="ECO:0000256" key="3">
    <source>
        <dbReference type="ARBA" id="ARBA00022450"/>
    </source>
</evidence>
<protein>
    <submittedName>
        <fullName evidence="6">D-alanine--poly(Phosphoribitol) ligase, subunit 1</fullName>
        <ecNumber evidence="6">6.1.1.13</ecNumber>
    </submittedName>
</protein>
<dbReference type="InterPro" id="IPR045851">
    <property type="entry name" value="AMP-bd_C_sf"/>
</dbReference>
<dbReference type="FunFam" id="3.40.50.980:FF:000001">
    <property type="entry name" value="Non-ribosomal peptide synthetase"/>
    <property type="match status" value="4"/>
</dbReference>
<dbReference type="GO" id="GO:0044550">
    <property type="term" value="P:secondary metabolite biosynthetic process"/>
    <property type="evidence" value="ECO:0007669"/>
    <property type="project" value="UniProtKB-ARBA"/>
</dbReference>
<dbReference type="InterPro" id="IPR023213">
    <property type="entry name" value="CAT-like_dom_sf"/>
</dbReference>
<dbReference type="CDD" id="cd17651">
    <property type="entry name" value="A_NRPS_VisG_like"/>
    <property type="match status" value="1"/>
</dbReference>
<dbReference type="InterPro" id="IPR009081">
    <property type="entry name" value="PP-bd_ACP"/>
</dbReference>
<keyword evidence="4" id="KW-0597">Phosphoprotein</keyword>
<dbReference type="SUPFAM" id="SSF56801">
    <property type="entry name" value="Acetyl-CoA synthetase-like"/>
    <property type="match status" value="4"/>
</dbReference>
<dbReference type="FunFam" id="3.30.300.30:FF:000010">
    <property type="entry name" value="Enterobactin synthetase component F"/>
    <property type="match status" value="4"/>
</dbReference>
<name>A0A0S2F9P4_LYSAN</name>
<dbReference type="Gene3D" id="3.40.50.1820">
    <property type="entry name" value="alpha/beta hydrolase"/>
    <property type="match status" value="1"/>
</dbReference>
<dbReference type="PROSITE" id="PS50075">
    <property type="entry name" value="CARRIER"/>
    <property type="match status" value="4"/>
</dbReference>
<dbReference type="PROSITE" id="PS00012">
    <property type="entry name" value="PHOSPHOPANTETHEINE"/>
    <property type="match status" value="4"/>
</dbReference>
<reference evidence="6 7" key="1">
    <citation type="journal article" date="2015" name="BMC Genomics">
        <title>Comparative genomics and metabolic profiling of the genus Lysobacter.</title>
        <authorList>
            <person name="de Bruijn I."/>
            <person name="Cheng X."/>
            <person name="de Jager V."/>
            <person name="Exposito R.G."/>
            <person name="Watrous J."/>
            <person name="Patel N."/>
            <person name="Postma J."/>
            <person name="Dorrestein P.C."/>
            <person name="Kobayashi D."/>
            <person name="Raaijmakers J.M."/>
        </authorList>
    </citation>
    <scope>NUCLEOTIDE SEQUENCE [LARGE SCALE GENOMIC DNA]</scope>
    <source>
        <strain evidence="6 7">76</strain>
    </source>
</reference>
<dbReference type="Pfam" id="PF00975">
    <property type="entry name" value="Thioesterase"/>
    <property type="match status" value="1"/>
</dbReference>
<keyword evidence="3" id="KW-0596">Phosphopantetheine</keyword>
<dbReference type="Pfam" id="PF00550">
    <property type="entry name" value="PP-binding"/>
    <property type="match status" value="4"/>
</dbReference>
<dbReference type="KEGG" id="lab:LA76x_2126"/>
<dbReference type="InterPro" id="IPR006162">
    <property type="entry name" value="Ppantetheine_attach_site"/>
</dbReference>
<dbReference type="PANTHER" id="PTHR45527">
    <property type="entry name" value="NONRIBOSOMAL PEPTIDE SYNTHETASE"/>
    <property type="match status" value="1"/>
</dbReference>
<evidence type="ECO:0000313" key="6">
    <source>
        <dbReference type="EMBL" id="ALN80265.1"/>
    </source>
</evidence>
<keyword evidence="6" id="KW-0436">Ligase</keyword>
<dbReference type="RefSeq" id="WP_057917627.1">
    <property type="nucleotide sequence ID" value="NZ_CP011129.1"/>
</dbReference>
<feature type="domain" description="Carrier" evidence="5">
    <location>
        <begin position="2090"/>
        <end position="2165"/>
    </location>
</feature>
<evidence type="ECO:0000256" key="2">
    <source>
        <dbReference type="ARBA" id="ARBA00006432"/>
    </source>
</evidence>
<evidence type="ECO:0000259" key="5">
    <source>
        <dbReference type="PROSITE" id="PS50075"/>
    </source>
</evidence>
<dbReference type="FunFam" id="2.30.38.10:FF:000001">
    <property type="entry name" value="Non-ribosomal peptide synthetase PvdI"/>
    <property type="match status" value="4"/>
</dbReference>
<dbReference type="GO" id="GO:0072330">
    <property type="term" value="P:monocarboxylic acid biosynthetic process"/>
    <property type="evidence" value="ECO:0007669"/>
    <property type="project" value="UniProtKB-ARBA"/>
</dbReference>
<dbReference type="GO" id="GO:0016874">
    <property type="term" value="F:ligase activity"/>
    <property type="evidence" value="ECO:0007669"/>
    <property type="project" value="UniProtKB-KW"/>
</dbReference>
<dbReference type="InterPro" id="IPR000873">
    <property type="entry name" value="AMP-dep_synth/lig_dom"/>
</dbReference>
<dbReference type="InterPro" id="IPR001242">
    <property type="entry name" value="Condensation_dom"/>
</dbReference>